<name>A0AAP2RIC1_9FIRM</name>
<dbReference type="AlphaFoldDB" id="A0AAP2RIC1"/>
<organism evidence="1 2">
    <name type="scientific">Lientehia hominis</name>
    <dbReference type="NCBI Taxonomy" id="2897778"/>
    <lineage>
        <taxon>Bacteria</taxon>
        <taxon>Bacillati</taxon>
        <taxon>Bacillota</taxon>
        <taxon>Clostridia</taxon>
        <taxon>Lachnospirales</taxon>
        <taxon>Lachnospiraceae</taxon>
        <taxon>Lientehia</taxon>
    </lineage>
</organism>
<reference evidence="1 2" key="1">
    <citation type="submission" date="2021-11" db="EMBL/GenBank/DDBJ databases">
        <title>Lacrimispora sp. nov. NSJ-141 isolated from human feces.</title>
        <authorList>
            <person name="Abdugheni R."/>
        </authorList>
    </citation>
    <scope>NUCLEOTIDE SEQUENCE [LARGE SCALE GENOMIC DNA]</scope>
    <source>
        <strain evidence="1 2">NSJ-141</strain>
    </source>
</reference>
<accession>A0AAP2RIC1</accession>
<sequence length="141" mass="16424">MKKTLFVVLVLLFISTVIIYMKHVPTISGENTEKISVTVYSESGIKEYYVRDSIIISELCDEITALDKTAFYDFLGRRAGGWTFRLRFFNADGIEKRSITFKKGVINYDGIIDKTFYVDDTLVDEMQKKLIEMGEEYEKKW</sequence>
<gene>
    <name evidence="1" type="ORF">LQE92_01925</name>
</gene>
<dbReference type="Proteomes" id="UP001299265">
    <property type="component" value="Unassembled WGS sequence"/>
</dbReference>
<dbReference type="EMBL" id="JAJNOR010000001">
    <property type="protein sequence ID" value="MCD2491385.1"/>
    <property type="molecule type" value="Genomic_DNA"/>
</dbReference>
<protein>
    <submittedName>
        <fullName evidence="1">Uncharacterized protein</fullName>
    </submittedName>
</protein>
<dbReference type="RefSeq" id="WP_231061322.1">
    <property type="nucleotide sequence ID" value="NZ_JAJNOR010000001.1"/>
</dbReference>
<keyword evidence="2" id="KW-1185">Reference proteome</keyword>
<proteinExistence type="predicted"/>
<evidence type="ECO:0000313" key="1">
    <source>
        <dbReference type="EMBL" id="MCD2491385.1"/>
    </source>
</evidence>
<evidence type="ECO:0000313" key="2">
    <source>
        <dbReference type="Proteomes" id="UP001299265"/>
    </source>
</evidence>
<comment type="caution">
    <text evidence="1">The sequence shown here is derived from an EMBL/GenBank/DDBJ whole genome shotgun (WGS) entry which is preliminary data.</text>
</comment>